<gene>
    <name evidence="2" type="ORF">G8759_12170</name>
</gene>
<feature type="domain" description="Phosphatidic acid phosphatase type 2/haloperoxidase" evidence="1">
    <location>
        <begin position="391"/>
        <end position="486"/>
    </location>
</feature>
<accession>A0A6G9ALP0</accession>
<sequence>MNKLLSIVSLSVLFLWVSGCKEPVIDEGVLPFSEPATVDPSGGNWRTIVLKSAADISVPQPDAITSDAYKSEFAQVKNGVASLEPEKITAINYWAVGGVTRWNQIARQLVAKYNTESGNPLDATNSPASSPFAARLYAALSIAQYDALVVAWRAKYQYNRPSLVDQGVTTRAPIANVPSYPSEDAAVAEVSCQMLAYFFPNEAPWLKTKAAEHKQSRIWNGANVSSDIKGGEDIGAAVTTKVVDRLKIDRFSTASDPNNTWTTLLAKAPYDVKWTSLIIPTRPPILPLAGKVKTWFDSTAIAKSLPAAPPSTTSASFQKDLTEVRTMADARTRDQSRIAAKWDDGTGTFTIPGHWNMITEEFIHQYRQNELRAARTYALVNRALQDGGTACWVTKFAYFVPRPSQIDPTIKTATIIPNTPGYPSEHATFASAATAVLLYVFPEEATALNAQLTEATLSELYGGTSFRFDNEAGAKLGAAVGAIAVESAKADGSK</sequence>
<evidence type="ECO:0000313" key="2">
    <source>
        <dbReference type="EMBL" id="QIP13330.1"/>
    </source>
</evidence>
<dbReference type="InterPro" id="IPR036938">
    <property type="entry name" value="PAP2/HPO_sf"/>
</dbReference>
<dbReference type="InterPro" id="IPR000326">
    <property type="entry name" value="PAP2/HPO"/>
</dbReference>
<proteinExistence type="predicted"/>
<organism evidence="2 3">
    <name type="scientific">Spirosoma aureum</name>
    <dbReference type="NCBI Taxonomy" id="2692134"/>
    <lineage>
        <taxon>Bacteria</taxon>
        <taxon>Pseudomonadati</taxon>
        <taxon>Bacteroidota</taxon>
        <taxon>Cytophagia</taxon>
        <taxon>Cytophagales</taxon>
        <taxon>Cytophagaceae</taxon>
        <taxon>Spirosoma</taxon>
    </lineage>
</organism>
<dbReference type="Proteomes" id="UP000501802">
    <property type="component" value="Chromosome"/>
</dbReference>
<dbReference type="KEGG" id="spib:G8759_12170"/>
<dbReference type="EMBL" id="CP050063">
    <property type="protein sequence ID" value="QIP13330.1"/>
    <property type="molecule type" value="Genomic_DNA"/>
</dbReference>
<dbReference type="PROSITE" id="PS51257">
    <property type="entry name" value="PROKAR_LIPOPROTEIN"/>
    <property type="match status" value="1"/>
</dbReference>
<dbReference type="PANTHER" id="PTHR34599">
    <property type="entry name" value="PEROXIDASE-RELATED"/>
    <property type="match status" value="1"/>
</dbReference>
<keyword evidence="3" id="KW-1185">Reference proteome</keyword>
<dbReference type="RefSeq" id="WP_167208294.1">
    <property type="nucleotide sequence ID" value="NZ_CP050063.1"/>
</dbReference>
<name>A0A6G9ALP0_9BACT</name>
<reference evidence="2 3" key="1">
    <citation type="submission" date="2020-03" db="EMBL/GenBank/DDBJ databases">
        <authorList>
            <person name="Kim M.K."/>
        </authorList>
    </citation>
    <scope>NUCLEOTIDE SEQUENCE [LARGE SCALE GENOMIC DNA]</scope>
    <source>
        <strain evidence="2 3">BT328</strain>
    </source>
</reference>
<dbReference type="Pfam" id="PF01569">
    <property type="entry name" value="PAP2"/>
    <property type="match status" value="1"/>
</dbReference>
<evidence type="ECO:0000313" key="3">
    <source>
        <dbReference type="Proteomes" id="UP000501802"/>
    </source>
</evidence>
<dbReference type="CDD" id="cd03380">
    <property type="entry name" value="PAP2_like_1"/>
    <property type="match status" value="1"/>
</dbReference>
<dbReference type="AlphaFoldDB" id="A0A6G9ALP0"/>
<dbReference type="InterPro" id="IPR052559">
    <property type="entry name" value="V-haloperoxidase"/>
</dbReference>
<dbReference type="Gene3D" id="1.10.606.20">
    <property type="match status" value="2"/>
</dbReference>
<dbReference type="PANTHER" id="PTHR34599:SF1">
    <property type="entry name" value="PHOSPHATIDIC ACID PHOSPHATASE TYPE 2_HALOPEROXIDASE DOMAIN-CONTAINING PROTEIN"/>
    <property type="match status" value="1"/>
</dbReference>
<evidence type="ECO:0000259" key="1">
    <source>
        <dbReference type="Pfam" id="PF01569"/>
    </source>
</evidence>
<protein>
    <submittedName>
        <fullName evidence="2">Phosphatase PAP2 family protein</fullName>
    </submittedName>
</protein>
<dbReference type="SUPFAM" id="SSF48317">
    <property type="entry name" value="Acid phosphatase/Vanadium-dependent haloperoxidase"/>
    <property type="match status" value="2"/>
</dbReference>